<dbReference type="Gene3D" id="3.90.320.10">
    <property type="match status" value="1"/>
</dbReference>
<organism evidence="1">
    <name type="scientific">marine sediment metagenome</name>
    <dbReference type="NCBI Taxonomy" id="412755"/>
    <lineage>
        <taxon>unclassified sequences</taxon>
        <taxon>metagenomes</taxon>
        <taxon>ecological metagenomes</taxon>
    </lineage>
</organism>
<dbReference type="InterPro" id="IPR011604">
    <property type="entry name" value="PDDEXK-like_dom_sf"/>
</dbReference>
<sequence length="219" mass="25255">MEWTEDSSIATRMLTDLGEEIWIDKHLPHVTELIYCLTRSWYQRKKPLPFTPREVLLFATGVGMEGVLLKQHKQQIEGVLDGIGYATDFLTYEGYPGEMKTTRLSSKKGPDELPTTWLRQILSYLKCNGDDRMLLAVLHLMGNYGPPFPELKAWQGIATKAEIDESWAWMLRRRDIYMAAMETDTPPEQFTYNEDWECSNCGYKLICTANQAIKDMRGS</sequence>
<protein>
    <recommendedName>
        <fullName evidence="2">PD-(D/E)XK endonuclease-like domain-containing protein</fullName>
    </recommendedName>
</protein>
<proteinExistence type="predicted"/>
<dbReference type="AlphaFoldDB" id="A0A0F9HYY5"/>
<comment type="caution">
    <text evidence="1">The sequence shown here is derived from an EMBL/GenBank/DDBJ whole genome shotgun (WGS) entry which is preliminary data.</text>
</comment>
<accession>A0A0F9HYY5</accession>
<name>A0A0F9HYY5_9ZZZZ</name>
<reference evidence="1" key="1">
    <citation type="journal article" date="2015" name="Nature">
        <title>Complex archaea that bridge the gap between prokaryotes and eukaryotes.</title>
        <authorList>
            <person name="Spang A."/>
            <person name="Saw J.H."/>
            <person name="Jorgensen S.L."/>
            <person name="Zaremba-Niedzwiedzka K."/>
            <person name="Martijn J."/>
            <person name="Lind A.E."/>
            <person name="van Eijk R."/>
            <person name="Schleper C."/>
            <person name="Guy L."/>
            <person name="Ettema T.J."/>
        </authorList>
    </citation>
    <scope>NUCLEOTIDE SEQUENCE</scope>
</reference>
<gene>
    <name evidence="1" type="ORF">LCGC14_1645970</name>
</gene>
<evidence type="ECO:0008006" key="2">
    <source>
        <dbReference type="Google" id="ProtNLM"/>
    </source>
</evidence>
<dbReference type="EMBL" id="LAZR01013777">
    <property type="protein sequence ID" value="KKM20387.1"/>
    <property type="molecule type" value="Genomic_DNA"/>
</dbReference>
<evidence type="ECO:0000313" key="1">
    <source>
        <dbReference type="EMBL" id="KKM20387.1"/>
    </source>
</evidence>